<evidence type="ECO:0000313" key="2">
    <source>
        <dbReference type="EMBL" id="NYD41972.1"/>
    </source>
</evidence>
<name>A0A7Y9E6P0_9ACTN</name>
<dbReference type="RefSeq" id="WP_179663646.1">
    <property type="nucleotide sequence ID" value="NZ_JACCBG010000001.1"/>
</dbReference>
<reference evidence="2 3" key="1">
    <citation type="submission" date="2020-07" db="EMBL/GenBank/DDBJ databases">
        <title>Sequencing the genomes of 1000 actinobacteria strains.</title>
        <authorList>
            <person name="Klenk H.-P."/>
        </authorList>
    </citation>
    <scope>NUCLEOTIDE SEQUENCE [LARGE SCALE GENOMIC DNA]</scope>
    <source>
        <strain evidence="2 3">DSM 21350</strain>
    </source>
</reference>
<evidence type="ECO:0000313" key="3">
    <source>
        <dbReference type="Proteomes" id="UP000535511"/>
    </source>
</evidence>
<protein>
    <submittedName>
        <fullName evidence="2">Uncharacterized protein</fullName>
    </submittedName>
</protein>
<dbReference type="EMBL" id="JACCBG010000001">
    <property type="protein sequence ID" value="NYD41972.1"/>
    <property type="molecule type" value="Genomic_DNA"/>
</dbReference>
<proteinExistence type="predicted"/>
<sequence>MAGGMNKRGSYGPMAERVAAGRAPAPGAPPPAPAAAPPVRPCWVTDSRGRLPGLLLEWRQRPDGWHGRVVHPVEDDAHAWVVVEEWLPAGLLDPA</sequence>
<gene>
    <name evidence="2" type="ORF">BJZ21_002055</name>
</gene>
<keyword evidence="3" id="KW-1185">Reference proteome</keyword>
<organism evidence="2 3">
    <name type="scientific">Nocardioides panaciterrulae</name>
    <dbReference type="NCBI Taxonomy" id="661492"/>
    <lineage>
        <taxon>Bacteria</taxon>
        <taxon>Bacillati</taxon>
        <taxon>Actinomycetota</taxon>
        <taxon>Actinomycetes</taxon>
        <taxon>Propionibacteriales</taxon>
        <taxon>Nocardioidaceae</taxon>
        <taxon>Nocardioides</taxon>
    </lineage>
</organism>
<evidence type="ECO:0000256" key="1">
    <source>
        <dbReference type="SAM" id="MobiDB-lite"/>
    </source>
</evidence>
<accession>A0A7Y9E6P0</accession>
<feature type="compositionally biased region" description="Pro residues" evidence="1">
    <location>
        <begin position="26"/>
        <end position="40"/>
    </location>
</feature>
<feature type="region of interest" description="Disordered" evidence="1">
    <location>
        <begin position="1"/>
        <end position="40"/>
    </location>
</feature>
<dbReference type="AlphaFoldDB" id="A0A7Y9E6P0"/>
<comment type="caution">
    <text evidence="2">The sequence shown here is derived from an EMBL/GenBank/DDBJ whole genome shotgun (WGS) entry which is preliminary data.</text>
</comment>
<dbReference type="Proteomes" id="UP000535511">
    <property type="component" value="Unassembled WGS sequence"/>
</dbReference>